<dbReference type="OrthoDB" id="5843723at2759"/>
<evidence type="ECO:0000256" key="10">
    <source>
        <dbReference type="ARBA" id="ARBA00022989"/>
    </source>
</evidence>
<dbReference type="Proteomes" id="UP000245119">
    <property type="component" value="Linkage Group LG3"/>
</dbReference>
<evidence type="ECO:0000256" key="6">
    <source>
        <dbReference type="ARBA" id="ARBA00022475"/>
    </source>
</evidence>
<dbReference type="PANTHER" id="PTHR21142">
    <property type="entry name" value="SARCOGLYCANS"/>
    <property type="match status" value="1"/>
</dbReference>
<reference evidence="17 18" key="1">
    <citation type="submission" date="2018-04" db="EMBL/GenBank/DDBJ databases">
        <title>The genome of golden apple snail Pomacea canaliculata provides insight into stress tolerance and invasive adaptation.</title>
        <authorList>
            <person name="Liu C."/>
            <person name="Liu B."/>
            <person name="Ren Y."/>
            <person name="Zhang Y."/>
            <person name="Wang H."/>
            <person name="Li S."/>
            <person name="Jiang F."/>
            <person name="Yin L."/>
            <person name="Zhang G."/>
            <person name="Qian W."/>
            <person name="Fan W."/>
        </authorList>
    </citation>
    <scope>NUCLEOTIDE SEQUENCE [LARGE SCALE GENOMIC DNA]</scope>
    <source>
        <strain evidence="17">SZHN2017</strain>
        <tissue evidence="17">Muscle</tissue>
    </source>
</reference>
<dbReference type="GO" id="GO:0016012">
    <property type="term" value="C:sarcoglycan complex"/>
    <property type="evidence" value="ECO:0007669"/>
    <property type="project" value="InterPro"/>
</dbReference>
<accession>A0A2T7PJ13</accession>
<keyword evidence="11 16" id="KW-0472">Membrane</keyword>
<dbReference type="GO" id="GO:0005856">
    <property type="term" value="C:cytoskeleton"/>
    <property type="evidence" value="ECO:0007669"/>
    <property type="project" value="UniProtKB-SubCell"/>
</dbReference>
<dbReference type="InterPro" id="IPR006875">
    <property type="entry name" value="Sarcoglycan"/>
</dbReference>
<evidence type="ECO:0000256" key="8">
    <source>
        <dbReference type="ARBA" id="ARBA00022692"/>
    </source>
</evidence>
<evidence type="ECO:0000256" key="9">
    <source>
        <dbReference type="ARBA" id="ARBA00022968"/>
    </source>
</evidence>
<feature type="transmembrane region" description="Helical" evidence="16">
    <location>
        <begin position="72"/>
        <end position="99"/>
    </location>
</feature>
<evidence type="ECO:0000256" key="11">
    <source>
        <dbReference type="ARBA" id="ARBA00023136"/>
    </source>
</evidence>
<keyword evidence="10 16" id="KW-1133">Transmembrane helix</keyword>
<comment type="subcellular location">
    <subcellularLocation>
        <location evidence="3">Cell membrane</location>
        <location evidence="3">Sarcolemma</location>
        <topology evidence="3">Single-pass type II membrane protein</topology>
    </subcellularLocation>
    <subcellularLocation>
        <location evidence="2">Cytoplasm</location>
        <location evidence="2">Cytoskeleton</location>
    </subcellularLocation>
</comment>
<evidence type="ECO:0000256" key="7">
    <source>
        <dbReference type="ARBA" id="ARBA00022490"/>
    </source>
</evidence>
<gene>
    <name evidence="17" type="ORF">C0Q70_04635</name>
</gene>
<keyword evidence="18" id="KW-1185">Reference proteome</keyword>
<keyword evidence="9" id="KW-0735">Signal-anchor</keyword>
<comment type="function">
    <text evidence="1">Component of the sarcoglycan complex, a subcomplex of the dystrophin-glycoprotein complex which forms a link between the F-actin cytoskeleton and the extracellular matrix.</text>
</comment>
<evidence type="ECO:0000256" key="14">
    <source>
        <dbReference type="ARBA" id="ARBA00023212"/>
    </source>
</evidence>
<keyword evidence="7" id="KW-0963">Cytoplasm</keyword>
<comment type="caution">
    <text evidence="17">The sequence shown here is derived from an EMBL/GenBank/DDBJ whole genome shotgun (WGS) entry which is preliminary data.</text>
</comment>
<keyword evidence="6" id="KW-1003">Cell membrane</keyword>
<evidence type="ECO:0000256" key="2">
    <source>
        <dbReference type="ARBA" id="ARBA00004245"/>
    </source>
</evidence>
<sequence length="333" mass="37212">MENMASSELDVMETSMMSHLSTMSAPAHLSMREKSQLKRQITKEHNSNFRAGFVSVNEDYLHKAGIRGRKRYILYVLLVVLLTVAILNTALTVWLMWIYHISHIGMEPLELVQIPGGSLTRFMDTTWFDSLLLNGVFLGSRYKQDLVLQTVNSTIILSTSRSMNDSMVMVREDGIEFRVGDLQLVTPSGKEFFSLQNPRIDRLMNVSNLFSHVVETKEIKNVPNFKDLSIESLERITIEGSKGVESESRRETILQAKNVSINAIKGAVKIEGHVGIYISNLIPQIKAGSPGNLSVTSAKLCVCSKTGRLFVVHIREPGMGCHTISEDQNPCLA</sequence>
<dbReference type="AlphaFoldDB" id="A0A2T7PJ13"/>
<dbReference type="InterPro" id="IPR027659">
    <property type="entry name" value="Sgcb"/>
</dbReference>
<dbReference type="PANTHER" id="PTHR21142:SF2">
    <property type="entry name" value="BETA-SARCOGLYCAN"/>
    <property type="match status" value="1"/>
</dbReference>
<name>A0A2T7PJ13_POMCA</name>
<evidence type="ECO:0000256" key="15">
    <source>
        <dbReference type="ARBA" id="ARBA00026041"/>
    </source>
</evidence>
<evidence type="ECO:0000313" key="17">
    <source>
        <dbReference type="EMBL" id="PVD33380.1"/>
    </source>
</evidence>
<dbReference type="GO" id="GO:0007517">
    <property type="term" value="P:muscle organ development"/>
    <property type="evidence" value="ECO:0007669"/>
    <property type="project" value="InterPro"/>
</dbReference>
<evidence type="ECO:0000256" key="16">
    <source>
        <dbReference type="SAM" id="Phobius"/>
    </source>
</evidence>
<dbReference type="STRING" id="400727.A0A2T7PJ13"/>
<comment type="similarity">
    <text evidence="4">Belongs to the sarcoglycan beta/delta/gamma/zeta family.</text>
</comment>
<keyword evidence="14" id="KW-0206">Cytoskeleton</keyword>
<evidence type="ECO:0000256" key="1">
    <source>
        <dbReference type="ARBA" id="ARBA00002860"/>
    </source>
</evidence>
<comment type="subunit">
    <text evidence="15">Cross-link to form 2 major subcomplexes: one consisting of SGCB, SGCD and SGCG and the other consisting of SGCB and SGCD. The association between SGCB and SGCG is particularly strong while SGCA is loosely associated with the other sarcoglycans.</text>
</comment>
<evidence type="ECO:0000256" key="4">
    <source>
        <dbReference type="ARBA" id="ARBA00007574"/>
    </source>
</evidence>
<protein>
    <recommendedName>
        <fullName evidence="5">Beta-sarcoglycan</fullName>
    </recommendedName>
</protein>
<evidence type="ECO:0000256" key="5">
    <source>
        <dbReference type="ARBA" id="ARBA00015329"/>
    </source>
</evidence>
<dbReference type="Pfam" id="PF04790">
    <property type="entry name" value="Sarcoglycan_1"/>
    <property type="match status" value="1"/>
</dbReference>
<dbReference type="EMBL" id="PZQS01000003">
    <property type="protein sequence ID" value="PVD33380.1"/>
    <property type="molecule type" value="Genomic_DNA"/>
</dbReference>
<keyword evidence="13" id="KW-0325">Glycoprotein</keyword>
<organism evidence="17 18">
    <name type="scientific">Pomacea canaliculata</name>
    <name type="common">Golden apple snail</name>
    <dbReference type="NCBI Taxonomy" id="400727"/>
    <lineage>
        <taxon>Eukaryota</taxon>
        <taxon>Metazoa</taxon>
        <taxon>Spiralia</taxon>
        <taxon>Lophotrochozoa</taxon>
        <taxon>Mollusca</taxon>
        <taxon>Gastropoda</taxon>
        <taxon>Caenogastropoda</taxon>
        <taxon>Architaenioglossa</taxon>
        <taxon>Ampullarioidea</taxon>
        <taxon>Ampullariidae</taxon>
        <taxon>Pomacea</taxon>
    </lineage>
</organism>
<evidence type="ECO:0000256" key="13">
    <source>
        <dbReference type="ARBA" id="ARBA00023180"/>
    </source>
</evidence>
<keyword evidence="8 16" id="KW-0812">Transmembrane</keyword>
<proteinExistence type="inferred from homology"/>
<evidence type="ECO:0000313" key="18">
    <source>
        <dbReference type="Proteomes" id="UP000245119"/>
    </source>
</evidence>
<dbReference type="OMA" id="KGVQGME"/>
<keyword evidence="12" id="KW-1015">Disulfide bond</keyword>
<evidence type="ECO:0000256" key="12">
    <source>
        <dbReference type="ARBA" id="ARBA00023157"/>
    </source>
</evidence>
<dbReference type="GO" id="GO:0042383">
    <property type="term" value="C:sarcolemma"/>
    <property type="evidence" value="ECO:0007669"/>
    <property type="project" value="UniProtKB-SubCell"/>
</dbReference>
<evidence type="ECO:0000256" key="3">
    <source>
        <dbReference type="ARBA" id="ARBA00004274"/>
    </source>
</evidence>